<accession>A0A183SWG3</accession>
<name>A0A183SWG3_SCHSO</name>
<sequence>MLTPRVEPRRKVQSRHLNIEGLLPLSNRCFYLLTSVDSFNWWLEASPLSDVAAPTVEKAFLNHPVAIFLPHTYSRLILIPSLDLIFTGLFFLDCTRIRTVAYHPTANGIVERLHRQLKTSLHAIDDTENWTDHLPLVLLGICSALKLDLDCSTAELVFGATVRLPGEMISPSPRGVVEDPTNLLHRFRQFMRTLFPVPPRVLYRERLGNLLSRLSPV</sequence>
<evidence type="ECO:0000313" key="1">
    <source>
        <dbReference type="EMBL" id="VDL94946.1"/>
    </source>
</evidence>
<organism evidence="3">
    <name type="scientific">Schistocephalus solidus</name>
    <name type="common">Tapeworm</name>
    <dbReference type="NCBI Taxonomy" id="70667"/>
    <lineage>
        <taxon>Eukaryota</taxon>
        <taxon>Metazoa</taxon>
        <taxon>Spiralia</taxon>
        <taxon>Lophotrochozoa</taxon>
        <taxon>Platyhelminthes</taxon>
        <taxon>Cestoda</taxon>
        <taxon>Eucestoda</taxon>
        <taxon>Diphyllobothriidea</taxon>
        <taxon>Diphyllobothriidae</taxon>
        <taxon>Schistocephalus</taxon>
    </lineage>
</organism>
<dbReference type="Proteomes" id="UP000275846">
    <property type="component" value="Unassembled WGS sequence"/>
</dbReference>
<dbReference type="InterPro" id="IPR012337">
    <property type="entry name" value="RNaseH-like_sf"/>
</dbReference>
<dbReference type="STRING" id="70667.A0A183SWG3"/>
<protein>
    <submittedName>
        <fullName evidence="3">Integrase catalytic domain-containing protein</fullName>
    </submittedName>
</protein>
<reference evidence="3" key="1">
    <citation type="submission" date="2016-06" db="UniProtKB">
        <authorList>
            <consortium name="WormBaseParasite"/>
        </authorList>
    </citation>
    <scope>IDENTIFICATION</scope>
</reference>
<dbReference type="PANTHER" id="PTHR38681:SF1">
    <property type="entry name" value="RETROVIRUS-RELATED POL POLYPROTEIN FROM TRANSPOSON 412-LIKE PROTEIN"/>
    <property type="match status" value="1"/>
</dbReference>
<dbReference type="SUPFAM" id="SSF53098">
    <property type="entry name" value="Ribonuclease H-like"/>
    <property type="match status" value="1"/>
</dbReference>
<evidence type="ECO:0000313" key="2">
    <source>
        <dbReference type="Proteomes" id="UP000275846"/>
    </source>
</evidence>
<dbReference type="InterPro" id="IPR036397">
    <property type="entry name" value="RNaseH_sf"/>
</dbReference>
<dbReference type="AlphaFoldDB" id="A0A183SWG3"/>
<dbReference type="GO" id="GO:0003676">
    <property type="term" value="F:nucleic acid binding"/>
    <property type="evidence" value="ECO:0007669"/>
    <property type="project" value="InterPro"/>
</dbReference>
<gene>
    <name evidence="1" type="ORF">SSLN_LOCUS8561</name>
</gene>
<dbReference type="OrthoDB" id="10056584at2759"/>
<dbReference type="EMBL" id="UYSU01034723">
    <property type="protein sequence ID" value="VDL94946.1"/>
    <property type="molecule type" value="Genomic_DNA"/>
</dbReference>
<evidence type="ECO:0000313" key="3">
    <source>
        <dbReference type="WBParaSite" id="SSLN_0000889601-mRNA-1"/>
    </source>
</evidence>
<dbReference type="Gene3D" id="3.30.420.10">
    <property type="entry name" value="Ribonuclease H-like superfamily/Ribonuclease H"/>
    <property type="match status" value="1"/>
</dbReference>
<proteinExistence type="predicted"/>
<keyword evidence="2" id="KW-1185">Reference proteome</keyword>
<dbReference type="PANTHER" id="PTHR38681">
    <property type="entry name" value="RETROVIRUS-RELATED POL POLYPROTEIN FROM TRANSPOSON 412-LIKE PROTEIN-RELATED"/>
    <property type="match status" value="1"/>
</dbReference>
<reference evidence="1 2" key="2">
    <citation type="submission" date="2018-11" db="EMBL/GenBank/DDBJ databases">
        <authorList>
            <consortium name="Pathogen Informatics"/>
        </authorList>
    </citation>
    <scope>NUCLEOTIDE SEQUENCE [LARGE SCALE GENOMIC DNA]</scope>
    <source>
        <strain evidence="1 2">NST_G2</strain>
    </source>
</reference>
<dbReference type="WBParaSite" id="SSLN_0000889601-mRNA-1">
    <property type="protein sequence ID" value="SSLN_0000889601-mRNA-1"/>
    <property type="gene ID" value="SSLN_0000889601"/>
</dbReference>